<sequence length="65" mass="6752">MAVSGTERAPRGLAPAKSALRSTGSAPLAANPSHLKVHNTVQACARPSLMSRCCAIRARHEKMAG</sequence>
<comment type="caution">
    <text evidence="2">The sequence shown here is derived from an EMBL/GenBank/DDBJ whole genome shotgun (WGS) entry which is preliminary data.</text>
</comment>
<name>A0A7Z7IZW3_XANCH</name>
<feature type="region of interest" description="Disordered" evidence="1">
    <location>
        <begin position="1"/>
        <end position="31"/>
    </location>
</feature>
<protein>
    <submittedName>
        <fullName evidence="2">Uncharacterized protein</fullName>
    </submittedName>
</protein>
<evidence type="ECO:0000313" key="2">
    <source>
        <dbReference type="EMBL" id="SOO24696.1"/>
    </source>
</evidence>
<reference evidence="2 3" key="1">
    <citation type="submission" date="2017-10" db="EMBL/GenBank/DDBJ databases">
        <authorList>
            <person name="Regsiter A."/>
            <person name="William W."/>
        </authorList>
    </citation>
    <scope>NUCLEOTIDE SEQUENCE [LARGE SCALE GENOMIC DNA]</scope>
    <source>
        <strain evidence="2 3">CFBP6991</strain>
    </source>
</reference>
<gene>
    <name evidence="2" type="ORF">XFF6991_390144</name>
</gene>
<evidence type="ECO:0000313" key="3">
    <source>
        <dbReference type="Proteomes" id="UP000234345"/>
    </source>
</evidence>
<proteinExistence type="predicted"/>
<accession>A0A7Z7IZW3</accession>
<dbReference type="EMBL" id="OCZC01000065">
    <property type="protein sequence ID" value="SOO24696.1"/>
    <property type="molecule type" value="Genomic_DNA"/>
</dbReference>
<evidence type="ECO:0000256" key="1">
    <source>
        <dbReference type="SAM" id="MobiDB-lite"/>
    </source>
</evidence>
<dbReference type="AlphaFoldDB" id="A0A7Z7IZW3"/>
<organism evidence="2 3">
    <name type="scientific">Xanthomonas campestris pv. phaseoli</name>
    <dbReference type="NCBI Taxonomy" id="317013"/>
    <lineage>
        <taxon>Bacteria</taxon>
        <taxon>Pseudomonadati</taxon>
        <taxon>Pseudomonadota</taxon>
        <taxon>Gammaproteobacteria</taxon>
        <taxon>Lysobacterales</taxon>
        <taxon>Lysobacteraceae</taxon>
        <taxon>Xanthomonas</taxon>
    </lineage>
</organism>
<dbReference type="Proteomes" id="UP000234345">
    <property type="component" value="Unassembled WGS sequence"/>
</dbReference>